<dbReference type="Proteomes" id="UP001634413">
    <property type="component" value="Unassembled WGS sequence"/>
</dbReference>
<evidence type="ECO:0000256" key="4">
    <source>
        <dbReference type="ARBA" id="ARBA00022741"/>
    </source>
</evidence>
<dbReference type="InterPro" id="IPR000559">
    <property type="entry name" value="Formate_THF_ligase"/>
</dbReference>
<gene>
    <name evidence="6" type="primary">fhs</name>
    <name evidence="7" type="ORF">ABDJ34_07665</name>
</gene>
<reference evidence="7 8" key="1">
    <citation type="journal article" date="2024" name="Anaerobe">
        <title>The identification of Finegoldia dalianensis sp. nov., isolated from the pus of a patient with skin abscess and genomic analysis of the strains belonging to Finegoldia genus.</title>
        <authorList>
            <person name="Li Y."/>
            <person name="Wang Y."/>
            <person name="Xiao D."/>
            <person name="Wang J."/>
            <person name="Jin D."/>
        </authorList>
    </citation>
    <scope>NUCLEOTIDE SEQUENCE [LARGE SCALE GENOMIC DNA]</scope>
    <source>
        <strain evidence="7 8">LY240594</strain>
    </source>
</reference>
<comment type="pathway">
    <text evidence="1 6">One-carbon metabolism; tetrahydrofolate interconversion.</text>
</comment>
<dbReference type="SUPFAM" id="SSF52540">
    <property type="entry name" value="P-loop containing nucleoside triphosphate hydrolases"/>
    <property type="match status" value="1"/>
</dbReference>
<dbReference type="Gene3D" id="3.30.1510.10">
    <property type="entry name" value="Domain 2, N(10)-formyltetrahydrofolate synthetase"/>
    <property type="match status" value="1"/>
</dbReference>
<keyword evidence="2 6" id="KW-0554">One-carbon metabolism</keyword>
<evidence type="ECO:0000256" key="5">
    <source>
        <dbReference type="ARBA" id="ARBA00022840"/>
    </source>
</evidence>
<sequence length="554" mass="60668">MIMATDVEIAQKAKLEKISVIAEKMGLTEEDYEQYGRYKAKLDLNLFEKNKDKKDGKLILMTSINPTPTGEGKTTMNVGLAMGLNKIGKNAISVLREPSLGPNFGMKGGAAGGGYAQVVPMDEINMHFTGDFHAITTANNLICAMMDNHIHQGNALNIDPKQILIKRCMDMNERELRDIIIGVGTKGNGVMRQDGFEITVASEIMAILCLAKDLKDLKERVGNILIAFDKEGKPVYAKDVKADGAVALIMKEAIKPNLVQTLEHTPAIIHGGPFANIAHGCNSVIATKLGLKLGDYVVTEAGFGADLGAEKFFDIKCRNDLHPNMVCIVATIKALKHHGEAEDYKVENVEALEKGYANLKRHIENMKKYKVPVVVAINRFANDTDAEIKKLTELVEADGTRAIFCDVWAEGGEGAKELAEYVVENTKEENEFEFLYDLELPIKEKIEKIAKEIYRADGVEFSAKAKKKLKQIKELGLDNYPVCMAKTQYSFSDNKKLIGAPTGFTITVSDFKISRGAGFVVALLGSVMTMPGLPKVPSAEKCDVLDDGTVVGLF</sequence>
<comment type="similarity">
    <text evidence="6">Belongs to the formate--tetrahydrofolate ligase family.</text>
</comment>
<dbReference type="InterPro" id="IPR027417">
    <property type="entry name" value="P-loop_NTPase"/>
</dbReference>
<proteinExistence type="inferred from homology"/>
<evidence type="ECO:0000313" key="8">
    <source>
        <dbReference type="Proteomes" id="UP001634413"/>
    </source>
</evidence>
<evidence type="ECO:0000256" key="1">
    <source>
        <dbReference type="ARBA" id="ARBA00004777"/>
    </source>
</evidence>
<dbReference type="RefSeq" id="WP_316523881.1">
    <property type="nucleotide sequence ID" value="NZ_JBDLBQ010000006.1"/>
</dbReference>
<keyword evidence="3 6" id="KW-0436">Ligase</keyword>
<keyword evidence="4 6" id="KW-0547">Nucleotide-binding</keyword>
<dbReference type="Gene3D" id="3.10.410.10">
    <property type="entry name" value="Formyltetrahydrofolate synthetase, domain 3"/>
    <property type="match status" value="1"/>
</dbReference>
<dbReference type="HAMAP" id="MF_01543">
    <property type="entry name" value="FTHFS"/>
    <property type="match status" value="1"/>
</dbReference>
<dbReference type="EC" id="6.3.4.3" evidence="6"/>
<comment type="catalytic activity">
    <reaction evidence="6">
        <text>(6S)-5,6,7,8-tetrahydrofolate + formate + ATP = (6R)-10-formyltetrahydrofolate + ADP + phosphate</text>
        <dbReference type="Rhea" id="RHEA:20221"/>
        <dbReference type="ChEBI" id="CHEBI:15740"/>
        <dbReference type="ChEBI" id="CHEBI:30616"/>
        <dbReference type="ChEBI" id="CHEBI:43474"/>
        <dbReference type="ChEBI" id="CHEBI:57453"/>
        <dbReference type="ChEBI" id="CHEBI:195366"/>
        <dbReference type="ChEBI" id="CHEBI:456216"/>
        <dbReference type="EC" id="6.3.4.3"/>
    </reaction>
</comment>
<evidence type="ECO:0000256" key="3">
    <source>
        <dbReference type="ARBA" id="ARBA00022598"/>
    </source>
</evidence>
<dbReference type="Pfam" id="PF01268">
    <property type="entry name" value="FTHFS"/>
    <property type="match status" value="1"/>
</dbReference>
<keyword evidence="5 6" id="KW-0067">ATP-binding</keyword>
<feature type="binding site" evidence="6">
    <location>
        <begin position="67"/>
        <end position="74"/>
    </location>
    <ligand>
        <name>ATP</name>
        <dbReference type="ChEBI" id="CHEBI:30616"/>
    </ligand>
</feature>
<protein>
    <recommendedName>
        <fullName evidence="6">Formate--tetrahydrofolate ligase</fullName>
        <ecNumber evidence="6">6.3.4.3</ecNumber>
    </recommendedName>
    <alternativeName>
        <fullName evidence="6">Formyltetrahydrofolate synthetase</fullName>
        <shortName evidence="6">FHS</shortName>
        <shortName evidence="6">FTHFS</shortName>
    </alternativeName>
</protein>
<name>A0ABW9KF66_9FIRM</name>
<evidence type="ECO:0000256" key="6">
    <source>
        <dbReference type="HAMAP-Rule" id="MF_01543"/>
    </source>
</evidence>
<organism evidence="7 8">
    <name type="scientific">Finegoldia dalianensis</name>
    <dbReference type="NCBI Taxonomy" id="3145239"/>
    <lineage>
        <taxon>Bacteria</taxon>
        <taxon>Bacillati</taxon>
        <taxon>Bacillota</taxon>
        <taxon>Tissierellia</taxon>
        <taxon>Tissierellales</taxon>
        <taxon>Peptoniphilaceae</taxon>
        <taxon>Finegoldia</taxon>
    </lineage>
</organism>
<dbReference type="InterPro" id="IPR020628">
    <property type="entry name" value="Formate_THF_ligase_CS"/>
</dbReference>
<dbReference type="NCBIfam" id="NF010030">
    <property type="entry name" value="PRK13505.1"/>
    <property type="match status" value="1"/>
</dbReference>
<dbReference type="GO" id="GO:0004329">
    <property type="term" value="F:formate-tetrahydrofolate ligase activity"/>
    <property type="evidence" value="ECO:0007669"/>
    <property type="project" value="UniProtKB-EC"/>
</dbReference>
<dbReference type="EMBL" id="JBDLBQ010000006">
    <property type="protein sequence ID" value="MFN2102775.1"/>
    <property type="molecule type" value="Genomic_DNA"/>
</dbReference>
<accession>A0ABW9KF66</accession>
<evidence type="ECO:0000313" key="7">
    <source>
        <dbReference type="EMBL" id="MFN2102775.1"/>
    </source>
</evidence>
<evidence type="ECO:0000256" key="2">
    <source>
        <dbReference type="ARBA" id="ARBA00022563"/>
    </source>
</evidence>
<comment type="caution">
    <text evidence="7">The sequence shown here is derived from an EMBL/GenBank/DDBJ whole genome shotgun (WGS) entry which is preliminary data.</text>
</comment>
<keyword evidence="8" id="KW-1185">Reference proteome</keyword>
<dbReference type="PROSITE" id="PS00721">
    <property type="entry name" value="FTHFS_1"/>
    <property type="match status" value="1"/>
</dbReference>
<dbReference type="CDD" id="cd00477">
    <property type="entry name" value="FTHFS"/>
    <property type="match status" value="1"/>
</dbReference>
<dbReference type="Gene3D" id="3.40.50.300">
    <property type="entry name" value="P-loop containing nucleotide triphosphate hydrolases"/>
    <property type="match status" value="1"/>
</dbReference>